<evidence type="ECO:0000256" key="8">
    <source>
        <dbReference type="ARBA" id="ARBA00023136"/>
    </source>
</evidence>
<dbReference type="PROSITE" id="PS50283">
    <property type="entry name" value="NA_SOLUT_SYMP_3"/>
    <property type="match status" value="1"/>
</dbReference>
<evidence type="ECO:0000313" key="11">
    <source>
        <dbReference type="EMBL" id="MFC5062759.1"/>
    </source>
</evidence>
<evidence type="ECO:0000256" key="10">
    <source>
        <dbReference type="SAM" id="Phobius"/>
    </source>
</evidence>
<dbReference type="PANTHER" id="PTHR48086:SF6">
    <property type="entry name" value="CATION_ACETATE SYMPORTER ACTP"/>
    <property type="match status" value="1"/>
</dbReference>
<feature type="transmembrane region" description="Helical" evidence="10">
    <location>
        <begin position="294"/>
        <end position="324"/>
    </location>
</feature>
<dbReference type="Pfam" id="PF00474">
    <property type="entry name" value="SSF"/>
    <property type="match status" value="1"/>
</dbReference>
<evidence type="ECO:0000256" key="7">
    <source>
        <dbReference type="ARBA" id="ARBA00022989"/>
    </source>
</evidence>
<keyword evidence="5 10" id="KW-0812">Transmembrane</keyword>
<feature type="transmembrane region" description="Helical" evidence="10">
    <location>
        <begin position="344"/>
        <end position="373"/>
    </location>
</feature>
<evidence type="ECO:0000256" key="3">
    <source>
        <dbReference type="ARBA" id="ARBA00022448"/>
    </source>
</evidence>
<name>A0ABV9YN44_9PSEU</name>
<keyword evidence="6" id="KW-0769">Symport</keyword>
<evidence type="ECO:0000256" key="6">
    <source>
        <dbReference type="ARBA" id="ARBA00022847"/>
    </source>
</evidence>
<comment type="similarity">
    <text evidence="2 9">Belongs to the sodium:solute symporter (SSF) (TC 2.A.21) family.</text>
</comment>
<feature type="transmembrane region" description="Helical" evidence="10">
    <location>
        <begin position="260"/>
        <end position="282"/>
    </location>
</feature>
<keyword evidence="12" id="KW-1185">Reference proteome</keyword>
<evidence type="ECO:0000256" key="9">
    <source>
        <dbReference type="RuleBase" id="RU362091"/>
    </source>
</evidence>
<dbReference type="Proteomes" id="UP001595947">
    <property type="component" value="Unassembled WGS sequence"/>
</dbReference>
<feature type="transmembrane region" description="Helical" evidence="10">
    <location>
        <begin position="176"/>
        <end position="194"/>
    </location>
</feature>
<organism evidence="11 12">
    <name type="scientific">Actinomycetospora atypica</name>
    <dbReference type="NCBI Taxonomy" id="1290095"/>
    <lineage>
        <taxon>Bacteria</taxon>
        <taxon>Bacillati</taxon>
        <taxon>Actinomycetota</taxon>
        <taxon>Actinomycetes</taxon>
        <taxon>Pseudonocardiales</taxon>
        <taxon>Pseudonocardiaceae</taxon>
        <taxon>Actinomycetospora</taxon>
    </lineage>
</organism>
<feature type="transmembrane region" description="Helical" evidence="10">
    <location>
        <begin position="131"/>
        <end position="164"/>
    </location>
</feature>
<dbReference type="PANTHER" id="PTHR48086">
    <property type="entry name" value="SODIUM/PROLINE SYMPORTER-RELATED"/>
    <property type="match status" value="1"/>
</dbReference>
<gene>
    <name evidence="11" type="ORF">ACFPBZ_11125</name>
</gene>
<feature type="transmembrane region" description="Helical" evidence="10">
    <location>
        <begin position="89"/>
        <end position="110"/>
    </location>
</feature>
<feature type="transmembrane region" description="Helical" evidence="10">
    <location>
        <begin position="419"/>
        <end position="443"/>
    </location>
</feature>
<reference evidence="12" key="1">
    <citation type="journal article" date="2019" name="Int. J. Syst. Evol. Microbiol.">
        <title>The Global Catalogue of Microorganisms (GCM) 10K type strain sequencing project: providing services to taxonomists for standard genome sequencing and annotation.</title>
        <authorList>
            <consortium name="The Broad Institute Genomics Platform"/>
            <consortium name="The Broad Institute Genome Sequencing Center for Infectious Disease"/>
            <person name="Wu L."/>
            <person name="Ma J."/>
        </authorList>
    </citation>
    <scope>NUCLEOTIDE SEQUENCE [LARGE SCALE GENOMIC DNA]</scope>
    <source>
        <strain evidence="12">CGMCC 4.7093</strain>
    </source>
</reference>
<evidence type="ECO:0000256" key="2">
    <source>
        <dbReference type="ARBA" id="ARBA00006434"/>
    </source>
</evidence>
<feature type="transmembrane region" description="Helical" evidence="10">
    <location>
        <begin position="494"/>
        <end position="514"/>
    </location>
</feature>
<feature type="transmembrane region" description="Helical" evidence="10">
    <location>
        <begin position="394"/>
        <end position="413"/>
    </location>
</feature>
<keyword evidence="4" id="KW-1003">Cell membrane</keyword>
<dbReference type="InterPro" id="IPR038377">
    <property type="entry name" value="Na/Glc_symporter_sf"/>
</dbReference>
<dbReference type="InterPro" id="IPR001734">
    <property type="entry name" value="Na/solute_symporter"/>
</dbReference>
<evidence type="ECO:0000256" key="5">
    <source>
        <dbReference type="ARBA" id="ARBA00022692"/>
    </source>
</evidence>
<evidence type="ECO:0000256" key="1">
    <source>
        <dbReference type="ARBA" id="ARBA00004651"/>
    </source>
</evidence>
<dbReference type="EMBL" id="JBHSIV010000009">
    <property type="protein sequence ID" value="MFC5062759.1"/>
    <property type="molecule type" value="Genomic_DNA"/>
</dbReference>
<comment type="caution">
    <text evidence="11">The sequence shown here is derived from an EMBL/GenBank/DDBJ whole genome shotgun (WGS) entry which is preliminary data.</text>
</comment>
<keyword evidence="8 10" id="KW-0472">Membrane</keyword>
<proteinExistence type="inferred from homology"/>
<dbReference type="Gene3D" id="1.20.1730.10">
    <property type="entry name" value="Sodium/glucose cotransporter"/>
    <property type="match status" value="1"/>
</dbReference>
<keyword evidence="7 10" id="KW-1133">Transmembrane helix</keyword>
<keyword evidence="3" id="KW-0813">Transport</keyword>
<evidence type="ECO:0000256" key="4">
    <source>
        <dbReference type="ARBA" id="ARBA00022475"/>
    </source>
</evidence>
<dbReference type="RefSeq" id="WP_378036107.1">
    <property type="nucleotide sequence ID" value="NZ_JBHSIV010000009.1"/>
</dbReference>
<feature type="transmembrane region" description="Helical" evidence="10">
    <location>
        <begin position="206"/>
        <end position="226"/>
    </location>
</feature>
<protein>
    <submittedName>
        <fullName evidence="11">Cation acetate symporter</fullName>
    </submittedName>
</protein>
<sequence length="549" mass="56957">MRTLLPAQGGTAQLGNPYLNIGIFLAFVVVTLLIVYRVSRSATTASDYYAAGSSFTGPQNGVAISGDYLSAASFLGIAGAIAVNGYDGFLYSIGFLVAWLTALLLVAELLRNVGRFTLGDVLAFRMKQRPVRAAAAVSTLVVSFFYLLAQMAGAGGLISLLLGIGNTPGTIFDGQSIVIALVGLVMIVYVLYGGMRGTTWVQIIKATLLVIGAAVMTVWVLGLYGFNLSALLGAANEGSATNLLNAGNQYGKTITSRIDFLSLAVALVLGTAGLPHVLMRFYTVPTAKEARRSVNWAIWIIGIFYLFTLVIGYGAAALVPANLLSSKNVNDAAPLLAFELGGTILLGVVSAIAFATILAVVAGLTITAAASFAHDVYASVLKEGKPEPGSEVKVARRTALVVGAVAVLGGILANGQNVAFLVALAFAVAASANLPTLLYSLFWKKFNTTGAMFSIYGGLVSCVVLIIFSPVVSGSATAIFGADTDFSIFPLSNPGIVSIPLSFLLGIVGTLIGANKGTPEEREEHERKAAEMEVRSMTGAGSSNTASVH</sequence>
<dbReference type="CDD" id="cd11480">
    <property type="entry name" value="SLC5sbd_u4"/>
    <property type="match status" value="1"/>
</dbReference>
<feature type="transmembrane region" description="Helical" evidence="10">
    <location>
        <begin position="60"/>
        <end position="83"/>
    </location>
</feature>
<feature type="transmembrane region" description="Helical" evidence="10">
    <location>
        <begin position="18"/>
        <end position="39"/>
    </location>
</feature>
<dbReference type="InterPro" id="IPR050277">
    <property type="entry name" value="Sodium:Solute_Symporter"/>
</dbReference>
<evidence type="ECO:0000313" key="12">
    <source>
        <dbReference type="Proteomes" id="UP001595947"/>
    </source>
</evidence>
<comment type="subcellular location">
    <subcellularLocation>
        <location evidence="1">Cell membrane</location>
        <topology evidence="1">Multi-pass membrane protein</topology>
    </subcellularLocation>
</comment>
<feature type="transmembrane region" description="Helical" evidence="10">
    <location>
        <begin position="455"/>
        <end position="482"/>
    </location>
</feature>
<accession>A0ABV9YN44</accession>